<proteinExistence type="predicted"/>
<protein>
    <submittedName>
        <fullName evidence="1">Uncharacterized protein</fullName>
    </submittedName>
</protein>
<name>A0A940SWX3_9ENTE</name>
<dbReference type="RefSeq" id="WP_209530001.1">
    <property type="nucleotide sequence ID" value="NZ_JAEEGA010000011.1"/>
</dbReference>
<accession>A0A940SWX3</accession>
<evidence type="ECO:0000313" key="1">
    <source>
        <dbReference type="EMBL" id="MBP1042641.1"/>
    </source>
</evidence>
<reference evidence="1" key="1">
    <citation type="submission" date="2020-12" db="EMBL/GenBank/DDBJ databases">
        <title>Vagococcus allomyrinae sp. nov. and Enterococcus lavae sp. nov., isolated from the larvae of Allomyrina dichotoma.</title>
        <authorList>
            <person name="Lee S.D."/>
        </authorList>
    </citation>
    <scope>NUCLEOTIDE SEQUENCE</scope>
    <source>
        <strain evidence="1">BWB3-3</strain>
    </source>
</reference>
<keyword evidence="2" id="KW-1185">Reference proteome</keyword>
<evidence type="ECO:0000313" key="2">
    <source>
        <dbReference type="Proteomes" id="UP000674938"/>
    </source>
</evidence>
<organism evidence="1 2">
    <name type="scientific">Vagococcus allomyrinae</name>
    <dbReference type="NCBI Taxonomy" id="2794353"/>
    <lineage>
        <taxon>Bacteria</taxon>
        <taxon>Bacillati</taxon>
        <taxon>Bacillota</taxon>
        <taxon>Bacilli</taxon>
        <taxon>Lactobacillales</taxon>
        <taxon>Enterococcaceae</taxon>
        <taxon>Vagococcus</taxon>
    </lineage>
</organism>
<dbReference type="EMBL" id="JAEEGA010000011">
    <property type="protein sequence ID" value="MBP1042641.1"/>
    <property type="molecule type" value="Genomic_DNA"/>
</dbReference>
<gene>
    <name evidence="1" type="ORF">I6N95_16615</name>
</gene>
<dbReference type="Proteomes" id="UP000674938">
    <property type="component" value="Unassembled WGS sequence"/>
</dbReference>
<dbReference type="AlphaFoldDB" id="A0A940SWX3"/>
<sequence length="265" mass="29865">MAIELDVTINESKTVIQLKDNQGIIELSNEKTISSDKPLIYVLLKAKALVDIGHTAKDKFESTVDFDQIITIMPTWDVEIDYVEQLLAEQIEANGIVFTNTRQVTKVPASAFKTVNDYVTLIGRILATFGYPLAPIETKPVKKKPAKAQHRWNKEVSQVEFYIDSRESKATVMWQKRNEMLLKAGAKMKPQAELNKDGSVGFSAKMGEKIRFDHQDKIKNFTTTEDIILKSVNEVGLFLYFGGTNSWLELLDAAGKSIDEYTVVK</sequence>
<comment type="caution">
    <text evidence="1">The sequence shown here is derived from an EMBL/GenBank/DDBJ whole genome shotgun (WGS) entry which is preliminary data.</text>
</comment>